<gene>
    <name evidence="1" type="ORF">VNO77_33390</name>
</gene>
<sequence>MFFAPFSSSNFLFLRCPTPQSHLETNSPNMKPAIHYFTDPLSAPSSTVENGRAATPLSLVSCTHQLAEATKHNIRLWINL</sequence>
<reference evidence="1 2" key="1">
    <citation type="submission" date="2024-01" db="EMBL/GenBank/DDBJ databases">
        <title>The genomes of 5 underutilized Papilionoideae crops provide insights into root nodulation and disease resistanc.</title>
        <authorList>
            <person name="Jiang F."/>
        </authorList>
    </citation>
    <scope>NUCLEOTIDE SEQUENCE [LARGE SCALE GENOMIC DNA]</scope>
    <source>
        <strain evidence="1">LVBAO_FW01</strain>
        <tissue evidence="1">Leaves</tissue>
    </source>
</reference>
<accession>A0AAN9KCB8</accession>
<dbReference type="AlphaFoldDB" id="A0AAN9KCB8"/>
<keyword evidence="2" id="KW-1185">Reference proteome</keyword>
<name>A0AAN9KCB8_CANGL</name>
<evidence type="ECO:0000313" key="2">
    <source>
        <dbReference type="Proteomes" id="UP001367508"/>
    </source>
</evidence>
<proteinExistence type="predicted"/>
<dbReference type="EMBL" id="JAYMYQ010000008">
    <property type="protein sequence ID" value="KAK7314862.1"/>
    <property type="molecule type" value="Genomic_DNA"/>
</dbReference>
<dbReference type="Proteomes" id="UP001367508">
    <property type="component" value="Unassembled WGS sequence"/>
</dbReference>
<evidence type="ECO:0000313" key="1">
    <source>
        <dbReference type="EMBL" id="KAK7314862.1"/>
    </source>
</evidence>
<protein>
    <submittedName>
        <fullName evidence="1">Uncharacterized protein</fullName>
    </submittedName>
</protein>
<comment type="caution">
    <text evidence="1">The sequence shown here is derived from an EMBL/GenBank/DDBJ whole genome shotgun (WGS) entry which is preliminary data.</text>
</comment>
<organism evidence="1 2">
    <name type="scientific">Canavalia gladiata</name>
    <name type="common">Sword bean</name>
    <name type="synonym">Dolichos gladiatus</name>
    <dbReference type="NCBI Taxonomy" id="3824"/>
    <lineage>
        <taxon>Eukaryota</taxon>
        <taxon>Viridiplantae</taxon>
        <taxon>Streptophyta</taxon>
        <taxon>Embryophyta</taxon>
        <taxon>Tracheophyta</taxon>
        <taxon>Spermatophyta</taxon>
        <taxon>Magnoliopsida</taxon>
        <taxon>eudicotyledons</taxon>
        <taxon>Gunneridae</taxon>
        <taxon>Pentapetalae</taxon>
        <taxon>rosids</taxon>
        <taxon>fabids</taxon>
        <taxon>Fabales</taxon>
        <taxon>Fabaceae</taxon>
        <taxon>Papilionoideae</taxon>
        <taxon>50 kb inversion clade</taxon>
        <taxon>NPAAA clade</taxon>
        <taxon>indigoferoid/millettioid clade</taxon>
        <taxon>Phaseoleae</taxon>
        <taxon>Canavalia</taxon>
    </lineage>
</organism>